<feature type="compositionally biased region" description="Basic and acidic residues" evidence="3">
    <location>
        <begin position="390"/>
        <end position="406"/>
    </location>
</feature>
<proteinExistence type="predicted"/>
<keyword evidence="6" id="KW-1185">Reference proteome</keyword>
<dbReference type="Pfam" id="PF13359">
    <property type="entry name" value="DDE_Tnp_4"/>
    <property type="match status" value="1"/>
</dbReference>
<evidence type="ECO:0000256" key="1">
    <source>
        <dbReference type="ARBA" id="ARBA00001968"/>
    </source>
</evidence>
<evidence type="ECO:0000313" key="6">
    <source>
        <dbReference type="Proteomes" id="UP000481153"/>
    </source>
</evidence>
<gene>
    <name evidence="5" type="ORF">Ae201684_018502</name>
</gene>
<dbReference type="EMBL" id="VJMJ01000337">
    <property type="protein sequence ID" value="KAF0722375.1"/>
    <property type="molecule type" value="Genomic_DNA"/>
</dbReference>
<evidence type="ECO:0000256" key="3">
    <source>
        <dbReference type="SAM" id="MobiDB-lite"/>
    </source>
</evidence>
<dbReference type="VEuPathDB" id="FungiDB:AeMF1_015637"/>
<comment type="caution">
    <text evidence="5">The sequence shown here is derived from an EMBL/GenBank/DDBJ whole genome shotgun (WGS) entry which is preliminary data.</text>
</comment>
<protein>
    <recommendedName>
        <fullName evidence="4">DDE Tnp4 domain-containing protein</fullName>
    </recommendedName>
</protein>
<dbReference type="InterPro" id="IPR027806">
    <property type="entry name" value="HARBI1_dom"/>
</dbReference>
<sequence length="418" mass="47987">MARDVLTHLADASNEEAENLRRASLLYEGVLQENEDDETFGDFDTPYIDSYANQGTQAFITMTNLSLSEFNRLWSLCECEGNAAWYEGRGRKNRVSAKDAFFMLLTLLKHYNTWDKHAADFGISLPTFEKMVMRMMRLVEPVLVSQLVTQVNMKNQLESGLSFANHPEALYATDVKFQPAYRPNGPFLDVKRYFSPKHKLYGYKLEGSVAMPGPYVDVSDHHPGSASDVTIFMTRIDKHRLMLTKTDDDKKMVDIGEGSSAFPNLWATLHDKGYQGVDDAIRSIRPTKKPKNASMTRQELKGNNRVSSDRVLVENMFGRTCSLWKIAYATFTWSEEKYDLVQCLVWALTNFHTSLHPLRAQDKEFYSSVMALYISMAEERVEKKKRQRQASRDRRQVRLDLDRSSRDGSMGTQYSQGY</sequence>
<comment type="cofactor">
    <cofactor evidence="1">
        <name>a divalent metal cation</name>
        <dbReference type="ChEBI" id="CHEBI:60240"/>
    </cofactor>
</comment>
<dbReference type="AlphaFoldDB" id="A0A6G0W5C3"/>
<accession>A0A6G0W5C3</accession>
<dbReference type="Proteomes" id="UP000481153">
    <property type="component" value="Unassembled WGS sequence"/>
</dbReference>
<organism evidence="5 6">
    <name type="scientific">Aphanomyces euteiches</name>
    <dbReference type="NCBI Taxonomy" id="100861"/>
    <lineage>
        <taxon>Eukaryota</taxon>
        <taxon>Sar</taxon>
        <taxon>Stramenopiles</taxon>
        <taxon>Oomycota</taxon>
        <taxon>Saprolegniomycetes</taxon>
        <taxon>Saprolegniales</taxon>
        <taxon>Verrucalvaceae</taxon>
        <taxon>Aphanomyces</taxon>
    </lineage>
</organism>
<reference evidence="5 6" key="1">
    <citation type="submission" date="2019-07" db="EMBL/GenBank/DDBJ databases">
        <title>Genomics analysis of Aphanomyces spp. identifies a new class of oomycete effector associated with host adaptation.</title>
        <authorList>
            <person name="Gaulin E."/>
        </authorList>
    </citation>
    <scope>NUCLEOTIDE SEQUENCE [LARGE SCALE GENOMIC DNA]</scope>
    <source>
        <strain evidence="5 6">ATCC 201684</strain>
    </source>
</reference>
<name>A0A6G0W5C3_9STRA</name>
<feature type="domain" description="DDE Tnp4" evidence="4">
    <location>
        <begin position="192"/>
        <end position="350"/>
    </location>
</feature>
<keyword evidence="2" id="KW-0479">Metal-binding</keyword>
<evidence type="ECO:0000313" key="5">
    <source>
        <dbReference type="EMBL" id="KAF0722375.1"/>
    </source>
</evidence>
<feature type="region of interest" description="Disordered" evidence="3">
    <location>
        <begin position="383"/>
        <end position="418"/>
    </location>
</feature>
<dbReference type="GO" id="GO:0046872">
    <property type="term" value="F:metal ion binding"/>
    <property type="evidence" value="ECO:0007669"/>
    <property type="project" value="UniProtKB-KW"/>
</dbReference>
<evidence type="ECO:0000256" key="2">
    <source>
        <dbReference type="ARBA" id="ARBA00022723"/>
    </source>
</evidence>
<evidence type="ECO:0000259" key="4">
    <source>
        <dbReference type="Pfam" id="PF13359"/>
    </source>
</evidence>